<sequence>MRPILLLAIFLLTYFSAHAQDSLLKMRIYLIGDAGEMENGHHPVVEDLRSRLGQAPKVKTHLIYLGDNVYPLGLPPKDASNRVEAEKILQAQLGLWEKLPGEIWMVPGNHDWEKGKSDGWNAILRAEEFVSENFPKDKVHWVPESACPGPQAIELDDHMLLITLDSQWWFHSNDKPGTDSDCEYKTEEEIVAAISYLLEENQDKIVLFAMHHPMRTYGPHNGAYSWKDHLFPLTAAKKNLYLPLPILGSIYPLYRTLFGDIQDVPHPKYQAFIGALERIFAIHPHVIQVAGHEHGLFYTQEGSKHYIVSGSGAKDTFIKKNNPAEFTYNNPGYAYLDFYENHRVELGFLAPNKDKPLFQSELIRPFALAKEELRLFERNIPASVTEPISLQYQKGKLHRAFFGTNYRDTWAIPATFPTLDLTKEKGGLNITQRGGGMQTKSLRTENPNENEFVLRSINKYPENAIPAPIRQTIAKDIVQDQISASHPYSALAVARLAEDAGIPHTNPRIVHLPDDPLLGVFREDFGNALYLFEEREVAPPDISEKVEFYSTDKMLKELQKDNDHEVKQKDVLRARLFDLWIADWDRHDDQWRWVGVKGKNGLEFSPMPRDRDQAFFVNEGFFPKIASRKWANPKFQGFGYELKNVNGFMFNGRYFDRSFMTDLDREDWEQEIDELLPLLNEETIRGAFEDWPQAIAEKDGPVIEAKLLARKNWLRDKALEYYDFLAEGVDVVGSNKNEEFQIRHLPDGKIDVEVRKINKDGKLEQRIYNRTFNPSETDEIRLYGLKGDDRFIWEGEGKNEILIRVIPGEGKKELVDSANLSGKKHRVYVSKKKSAPYSGENLRVIQAPSPDYLSYDRMAFKYDKVMPLASVEYNKDDGIFLGAGVLWENHGFKKKPYASMHTLTGNYAVRTGAFNLEYKGRAVDVVGNWDLVWLADVKAPDYVFNYFGAGNESVFDREEHSINYYRSRFSWYELSTGLQKQLGDVGRFAIGPSYQVYRFDADDNQDNFITSPDSDVNQEQLDQAKFYAGATAILEFDKRDNLKMPTRGFYFRQQIQHFEGVNKYAQVYTSAEAELRLYWAFKYPSKMVWAFRTGAGKNFGSYEYFQGQILGGMENLRGFRRYRYNGDAVFYNNLEFRLQLFNLQNPVIPATVGVIGFYDMGRVWLKGEDSNTWHNSLGGGVWLAPIRQIVATLSVGFTKEEILPFFTFGYQF</sequence>
<keyword evidence="3" id="KW-0732">Signal</keyword>
<dbReference type="Gene3D" id="2.40.160.50">
    <property type="entry name" value="membrane protein fhac: a member of the omp85/tpsb transporter family"/>
    <property type="match status" value="1"/>
</dbReference>
<dbReference type="EMBL" id="JAFKCW010000002">
    <property type="protein sequence ID" value="MBN7801457.1"/>
    <property type="molecule type" value="Genomic_DNA"/>
</dbReference>
<feature type="chain" id="PRO_5045166728" evidence="3">
    <location>
        <begin position="20"/>
        <end position="1212"/>
    </location>
</feature>
<accession>A0ABS3BQY2</accession>
<dbReference type="InterPro" id="IPR029052">
    <property type="entry name" value="Metallo-depent_PP-like"/>
</dbReference>
<dbReference type="Proteomes" id="UP000664698">
    <property type="component" value="Unassembled WGS sequence"/>
</dbReference>
<dbReference type="Gene3D" id="3.60.21.10">
    <property type="match status" value="1"/>
</dbReference>
<evidence type="ECO:0000259" key="5">
    <source>
        <dbReference type="Pfam" id="PF01103"/>
    </source>
</evidence>
<dbReference type="Pfam" id="PF01103">
    <property type="entry name" value="Omp85"/>
    <property type="match status" value="1"/>
</dbReference>
<organism evidence="6 7">
    <name type="scientific">Algoriphagus aestuariicola</name>
    <dbReference type="NCBI Taxonomy" id="1852016"/>
    <lineage>
        <taxon>Bacteria</taxon>
        <taxon>Pseudomonadati</taxon>
        <taxon>Bacteroidota</taxon>
        <taxon>Cytophagia</taxon>
        <taxon>Cytophagales</taxon>
        <taxon>Cyclobacteriaceae</taxon>
        <taxon>Algoriphagus</taxon>
    </lineage>
</organism>
<dbReference type="InterPro" id="IPR004843">
    <property type="entry name" value="Calcineurin-like_PHP"/>
</dbReference>
<dbReference type="RefSeq" id="WP_206569444.1">
    <property type="nucleotide sequence ID" value="NZ_JAFKCW010000002.1"/>
</dbReference>
<gene>
    <name evidence="6" type="ORF">J0A67_11335</name>
</gene>
<evidence type="ECO:0000259" key="4">
    <source>
        <dbReference type="Pfam" id="PF00149"/>
    </source>
</evidence>
<proteinExistence type="predicted"/>
<evidence type="ECO:0000256" key="1">
    <source>
        <dbReference type="ARBA" id="ARBA00004370"/>
    </source>
</evidence>
<comment type="caution">
    <text evidence="6">The sequence shown here is derived from an EMBL/GenBank/DDBJ whole genome shotgun (WGS) entry which is preliminary data.</text>
</comment>
<evidence type="ECO:0000313" key="6">
    <source>
        <dbReference type="EMBL" id="MBN7801457.1"/>
    </source>
</evidence>
<feature type="domain" description="Bacterial surface antigen (D15)" evidence="5">
    <location>
        <begin position="965"/>
        <end position="1180"/>
    </location>
</feature>
<evidence type="ECO:0000256" key="3">
    <source>
        <dbReference type="SAM" id="SignalP"/>
    </source>
</evidence>
<reference evidence="6 7" key="1">
    <citation type="submission" date="2021-03" db="EMBL/GenBank/DDBJ databases">
        <title>novel species isolated from a fishpond in China.</title>
        <authorList>
            <person name="Lu H."/>
            <person name="Cai Z."/>
        </authorList>
    </citation>
    <scope>NUCLEOTIDE SEQUENCE [LARGE SCALE GENOMIC DNA]</scope>
    <source>
        <strain evidence="6 7">JCM 31546</strain>
    </source>
</reference>
<evidence type="ECO:0000256" key="2">
    <source>
        <dbReference type="ARBA" id="ARBA00023136"/>
    </source>
</evidence>
<protein>
    <submittedName>
        <fullName evidence="6">BamA/TamA family outer membrane protein</fullName>
    </submittedName>
</protein>
<dbReference type="SUPFAM" id="SSF56300">
    <property type="entry name" value="Metallo-dependent phosphatases"/>
    <property type="match status" value="1"/>
</dbReference>
<keyword evidence="7" id="KW-1185">Reference proteome</keyword>
<dbReference type="InterPro" id="IPR000184">
    <property type="entry name" value="Bac_surfAg_D15"/>
</dbReference>
<dbReference type="Pfam" id="PF00149">
    <property type="entry name" value="Metallophos"/>
    <property type="match status" value="1"/>
</dbReference>
<comment type="subcellular location">
    <subcellularLocation>
        <location evidence="1">Membrane</location>
    </subcellularLocation>
</comment>
<name>A0ABS3BQY2_9BACT</name>
<feature type="domain" description="Calcineurin-like phosphoesterase" evidence="4">
    <location>
        <begin position="26"/>
        <end position="225"/>
    </location>
</feature>
<evidence type="ECO:0000313" key="7">
    <source>
        <dbReference type="Proteomes" id="UP000664698"/>
    </source>
</evidence>
<feature type="signal peptide" evidence="3">
    <location>
        <begin position="1"/>
        <end position="19"/>
    </location>
</feature>
<keyword evidence="2" id="KW-0472">Membrane</keyword>